<evidence type="ECO:0000313" key="1">
    <source>
        <dbReference type="EMBL" id="CAD9540803.1"/>
    </source>
</evidence>
<dbReference type="EMBL" id="HBGU01076029">
    <property type="protein sequence ID" value="CAD9540803.1"/>
    <property type="molecule type" value="Transcribed_RNA"/>
</dbReference>
<organism evidence="1">
    <name type="scientific">Haptolina brevifila</name>
    <dbReference type="NCBI Taxonomy" id="156173"/>
    <lineage>
        <taxon>Eukaryota</taxon>
        <taxon>Haptista</taxon>
        <taxon>Haptophyta</taxon>
        <taxon>Prymnesiophyceae</taxon>
        <taxon>Prymnesiales</taxon>
        <taxon>Prymnesiaceae</taxon>
        <taxon>Haptolina</taxon>
    </lineage>
</organism>
<name>A0A7S2NH25_9EUKA</name>
<sequence length="99" mass="11256">MWACLAAECPERFNLSANILVMCDWVCRGWCGERLLGGVQIFRNTVGEQRKEQFQTEDAIAQATESCRQQAQSIGDSYRAQREMLCYKCVVLDLVWDGG</sequence>
<gene>
    <name evidence="1" type="ORF">CBRE1094_LOCUS41446</name>
</gene>
<dbReference type="AlphaFoldDB" id="A0A7S2NH25"/>
<accession>A0A7S2NH25</accession>
<reference evidence="1" key="1">
    <citation type="submission" date="2021-01" db="EMBL/GenBank/DDBJ databases">
        <authorList>
            <person name="Corre E."/>
            <person name="Pelletier E."/>
            <person name="Niang G."/>
            <person name="Scheremetjew M."/>
            <person name="Finn R."/>
            <person name="Kale V."/>
            <person name="Holt S."/>
            <person name="Cochrane G."/>
            <person name="Meng A."/>
            <person name="Brown T."/>
            <person name="Cohen L."/>
        </authorList>
    </citation>
    <scope>NUCLEOTIDE SEQUENCE</scope>
    <source>
        <strain evidence="1">UTEX LB 985</strain>
    </source>
</reference>
<proteinExistence type="predicted"/>
<protein>
    <submittedName>
        <fullName evidence="1">Uncharacterized protein</fullName>
    </submittedName>
</protein>